<organism evidence="2 3">
    <name type="scientific">Legionella bozemanae</name>
    <name type="common">Fluoribacter bozemanae</name>
    <dbReference type="NCBI Taxonomy" id="447"/>
    <lineage>
        <taxon>Bacteria</taxon>
        <taxon>Pseudomonadati</taxon>
        <taxon>Pseudomonadota</taxon>
        <taxon>Gammaproteobacteria</taxon>
        <taxon>Legionellales</taxon>
        <taxon>Legionellaceae</taxon>
        <taxon>Legionella</taxon>
    </lineage>
</organism>
<dbReference type="Pfam" id="PF09012">
    <property type="entry name" value="FeoC"/>
    <property type="match status" value="1"/>
</dbReference>
<sequence length="72" mass="8517">MLLQIRNYICREGIVSTQQLTREFRLDLPALQPMLDLWIGKGVIRKCQEKANCQSTCFKCRSNSPEYYQYLL</sequence>
<gene>
    <name evidence="2" type="ORF">Lboz_0328</name>
</gene>
<dbReference type="Gene3D" id="1.10.10.10">
    <property type="entry name" value="Winged helix-like DNA-binding domain superfamily/Winged helix DNA-binding domain"/>
    <property type="match status" value="1"/>
</dbReference>
<proteinExistence type="predicted"/>
<name>A0A0W0S1G1_LEGBO</name>
<protein>
    <submittedName>
        <fullName evidence="2">FeoC like transcriptional regulator</fullName>
    </submittedName>
</protein>
<dbReference type="STRING" id="447.Lboz_0328"/>
<dbReference type="InterPro" id="IPR036390">
    <property type="entry name" value="WH_DNA-bd_sf"/>
</dbReference>
<dbReference type="InterPro" id="IPR036388">
    <property type="entry name" value="WH-like_DNA-bd_sf"/>
</dbReference>
<dbReference type="InterPro" id="IPR015102">
    <property type="entry name" value="Tscrpt_reg_HTH_FeoC"/>
</dbReference>
<dbReference type="RefSeq" id="WP_058458025.1">
    <property type="nucleotide sequence ID" value="NZ_CAAAIY010000003.1"/>
</dbReference>
<dbReference type="Proteomes" id="UP000054695">
    <property type="component" value="Unassembled WGS sequence"/>
</dbReference>
<evidence type="ECO:0000313" key="2">
    <source>
        <dbReference type="EMBL" id="KTC77375.1"/>
    </source>
</evidence>
<reference evidence="2 3" key="1">
    <citation type="submission" date="2015-11" db="EMBL/GenBank/DDBJ databases">
        <title>Genomic analysis of 38 Legionella species identifies large and diverse effector repertoires.</title>
        <authorList>
            <person name="Burstein D."/>
            <person name="Amaro F."/>
            <person name="Zusman T."/>
            <person name="Lifshitz Z."/>
            <person name="Cohen O."/>
            <person name="Gilbert J.A."/>
            <person name="Pupko T."/>
            <person name="Shuman H.A."/>
            <person name="Segal G."/>
        </authorList>
    </citation>
    <scope>NUCLEOTIDE SEQUENCE [LARGE SCALE GENOMIC DNA]</scope>
    <source>
        <strain evidence="2 3">WIGA</strain>
    </source>
</reference>
<dbReference type="AlphaFoldDB" id="A0A0W0S1G1"/>
<dbReference type="OrthoDB" id="467062at2"/>
<comment type="caution">
    <text evidence="2">The sequence shown here is derived from an EMBL/GenBank/DDBJ whole genome shotgun (WGS) entry which is preliminary data.</text>
</comment>
<dbReference type="SUPFAM" id="SSF46785">
    <property type="entry name" value="Winged helix' DNA-binding domain"/>
    <property type="match status" value="1"/>
</dbReference>
<dbReference type="EMBL" id="LNXU01000002">
    <property type="protein sequence ID" value="KTC77375.1"/>
    <property type="molecule type" value="Genomic_DNA"/>
</dbReference>
<evidence type="ECO:0000259" key="1">
    <source>
        <dbReference type="Pfam" id="PF09012"/>
    </source>
</evidence>
<accession>A0A0W0S1G1</accession>
<dbReference type="PATRIC" id="fig|447.4.peg.355"/>
<evidence type="ECO:0000313" key="3">
    <source>
        <dbReference type="Proteomes" id="UP000054695"/>
    </source>
</evidence>
<feature type="domain" description="Transcriptional regulator HTH-type FeoC" evidence="1">
    <location>
        <begin position="1"/>
        <end position="68"/>
    </location>
</feature>
<keyword evidence="3" id="KW-1185">Reference proteome</keyword>